<evidence type="ECO:0000256" key="4">
    <source>
        <dbReference type="HAMAP-Rule" id="MF_02125"/>
    </source>
</evidence>
<feature type="domain" description="Methyltransferase small" evidence="5">
    <location>
        <begin position="131"/>
        <end position="214"/>
    </location>
</feature>
<dbReference type="GO" id="GO:0005840">
    <property type="term" value="C:ribosome"/>
    <property type="evidence" value="ECO:0007669"/>
    <property type="project" value="UniProtKB-KW"/>
</dbReference>
<evidence type="ECO:0000256" key="1">
    <source>
        <dbReference type="ARBA" id="ARBA00022603"/>
    </source>
</evidence>
<organism evidence="6 7">
    <name type="scientific">Sterolibacterium denitrificans</name>
    <dbReference type="NCBI Taxonomy" id="157592"/>
    <lineage>
        <taxon>Bacteria</taxon>
        <taxon>Pseudomonadati</taxon>
        <taxon>Pseudomonadota</taxon>
        <taxon>Betaproteobacteria</taxon>
        <taxon>Nitrosomonadales</taxon>
        <taxon>Sterolibacteriaceae</taxon>
        <taxon>Sterolibacterium</taxon>
    </lineage>
</organism>
<evidence type="ECO:0000313" key="7">
    <source>
        <dbReference type="Proteomes" id="UP000242886"/>
    </source>
</evidence>
<dbReference type="NCBIfam" id="TIGR03533">
    <property type="entry name" value="L3_gln_methyl"/>
    <property type="match status" value="1"/>
</dbReference>
<dbReference type="HAMAP" id="MF_02125">
    <property type="entry name" value="L3_methyltr_PrmB"/>
    <property type="match status" value="1"/>
</dbReference>
<keyword evidence="6" id="KW-0687">Ribonucleoprotein</keyword>
<sequence length="304" mass="33531">MTTRPTDELITLRDWLRYAVSQFNAAGLHFGHGCDNAYDEAVWLILHTLHLPHDRLEPFLDARLTAAERLAVHHVLQQRIARRLPAAYLTNQAWLGEFSFYVDERVIVPRSYFANLLEEEFAPWIESPAQVRSALDLCTGSGCLAILMALTFPDAEVDAVDLSTDALAVAQRNIADYGLAAQVRPIHSDLFGALAGRRYDLIVSNPPYVTQAAMDALPQEYRHEPALALAAGADGLDIVRRILVEAATHLQPGGLLAVEVGHNRDLVETAFPELPLTWIDTAGGEEKIFIIQREQLPAAQAAAT</sequence>
<dbReference type="GO" id="GO:0003676">
    <property type="term" value="F:nucleic acid binding"/>
    <property type="evidence" value="ECO:0007669"/>
    <property type="project" value="InterPro"/>
</dbReference>
<accession>A0A7Z7MVH4</accession>
<dbReference type="GO" id="GO:0036009">
    <property type="term" value="F:protein-glutamine N-methyltransferase activity"/>
    <property type="evidence" value="ECO:0007669"/>
    <property type="project" value="UniProtKB-UniRule"/>
</dbReference>
<dbReference type="EC" id="2.1.1.298" evidence="4"/>
<dbReference type="Proteomes" id="UP000242886">
    <property type="component" value="Chromosome SDENCHOL"/>
</dbReference>
<dbReference type="GO" id="GO:0032259">
    <property type="term" value="P:methylation"/>
    <property type="evidence" value="ECO:0007669"/>
    <property type="project" value="UniProtKB-KW"/>
</dbReference>
<name>A0A7Z7MVH4_9PROT</name>
<dbReference type="InterPro" id="IPR029063">
    <property type="entry name" value="SAM-dependent_MTases_sf"/>
</dbReference>
<keyword evidence="7" id="KW-1185">Reference proteome</keyword>
<comment type="similarity">
    <text evidence="4">Belongs to the protein N5-glutamine methyltransferase family. PrmB subfamily.</text>
</comment>
<dbReference type="InterPro" id="IPR002052">
    <property type="entry name" value="DNA_methylase_N6_adenine_CS"/>
</dbReference>
<evidence type="ECO:0000313" key="6">
    <source>
        <dbReference type="EMBL" id="SMB27532.1"/>
    </source>
</evidence>
<keyword evidence="1 4" id="KW-0489">Methyltransferase</keyword>
<dbReference type="InterPro" id="IPR004556">
    <property type="entry name" value="HemK-like"/>
</dbReference>
<keyword evidence="3 4" id="KW-0949">S-adenosyl-L-methionine</keyword>
<dbReference type="EMBL" id="LT837803">
    <property type="protein sequence ID" value="SMB27532.1"/>
    <property type="molecule type" value="Genomic_DNA"/>
</dbReference>
<dbReference type="PIRSF" id="PIRSF037167">
    <property type="entry name" value="Mtase_YfcB_prd"/>
    <property type="match status" value="1"/>
</dbReference>
<evidence type="ECO:0000256" key="2">
    <source>
        <dbReference type="ARBA" id="ARBA00022679"/>
    </source>
</evidence>
<dbReference type="Pfam" id="PF05175">
    <property type="entry name" value="MTS"/>
    <property type="match status" value="1"/>
</dbReference>
<evidence type="ECO:0000259" key="5">
    <source>
        <dbReference type="Pfam" id="PF05175"/>
    </source>
</evidence>
<dbReference type="PANTHER" id="PTHR47806">
    <property type="entry name" value="50S RIBOSOMAL PROTEIN L3 GLUTAMINE METHYLTRANSFERASE"/>
    <property type="match status" value="1"/>
</dbReference>
<dbReference type="CDD" id="cd02440">
    <property type="entry name" value="AdoMet_MTases"/>
    <property type="match status" value="1"/>
</dbReference>
<proteinExistence type="inferred from homology"/>
<comment type="catalytic activity">
    <reaction evidence="4">
        <text>L-glutaminyl-[ribosomal protein uL3] + S-adenosyl-L-methionine = N(5)-methyl-L-glutaminyl-[ribosomal protein uL3] + S-adenosyl-L-homocysteine + H(+)</text>
        <dbReference type="Rhea" id="RHEA:45020"/>
        <dbReference type="Rhea" id="RHEA-COMP:11063"/>
        <dbReference type="Rhea" id="RHEA-COMP:11064"/>
        <dbReference type="ChEBI" id="CHEBI:15378"/>
        <dbReference type="ChEBI" id="CHEBI:30011"/>
        <dbReference type="ChEBI" id="CHEBI:57856"/>
        <dbReference type="ChEBI" id="CHEBI:59789"/>
        <dbReference type="ChEBI" id="CHEBI:61891"/>
        <dbReference type="EC" id="2.1.1.298"/>
    </reaction>
</comment>
<dbReference type="PROSITE" id="PS00092">
    <property type="entry name" value="N6_MTASE"/>
    <property type="match status" value="1"/>
</dbReference>
<dbReference type="PANTHER" id="PTHR47806:SF1">
    <property type="entry name" value="RIBOSOMAL PROTEIN UL3 GLUTAMINE METHYLTRANSFERASE"/>
    <property type="match status" value="1"/>
</dbReference>
<reference evidence="6" key="1">
    <citation type="submission" date="2017-03" db="EMBL/GenBank/DDBJ databases">
        <authorList>
            <consortium name="AG Boll"/>
        </authorList>
    </citation>
    <scope>NUCLEOTIDE SEQUENCE [LARGE SCALE GENOMIC DNA]</scope>
    <source>
        <strain evidence="6">Chol</strain>
    </source>
</reference>
<keyword evidence="6" id="KW-0689">Ribosomal protein</keyword>
<dbReference type="InterPro" id="IPR007848">
    <property type="entry name" value="Small_mtfrase_dom"/>
</dbReference>
<keyword evidence="2 4" id="KW-0808">Transferase</keyword>
<dbReference type="SUPFAM" id="SSF53335">
    <property type="entry name" value="S-adenosyl-L-methionine-dependent methyltransferases"/>
    <property type="match status" value="1"/>
</dbReference>
<evidence type="ECO:0000256" key="3">
    <source>
        <dbReference type="ARBA" id="ARBA00022691"/>
    </source>
</evidence>
<dbReference type="GO" id="GO:0005829">
    <property type="term" value="C:cytosol"/>
    <property type="evidence" value="ECO:0007669"/>
    <property type="project" value="TreeGrafter"/>
</dbReference>
<dbReference type="NCBIfam" id="TIGR00536">
    <property type="entry name" value="hemK_fam"/>
    <property type="match status" value="1"/>
</dbReference>
<dbReference type="AlphaFoldDB" id="A0A7Z7MVH4"/>
<dbReference type="Gene3D" id="3.40.50.150">
    <property type="entry name" value="Vaccinia Virus protein VP39"/>
    <property type="match status" value="1"/>
</dbReference>
<dbReference type="InterPro" id="IPR017127">
    <property type="entry name" value="Ribosome_uL3_MTase"/>
</dbReference>
<gene>
    <name evidence="4 6" type="primary">prmB</name>
    <name evidence="6" type="ORF">SDENCHOL_20402</name>
</gene>
<comment type="function">
    <text evidence="4">Methylates ribosomal protein uL3 on a specific glutamine residue.</text>
</comment>
<protein>
    <recommendedName>
        <fullName evidence="4">Ribosomal protein uL3 glutamine methyltransferase</fullName>
        <shortName evidence="4">uL3 MTase</shortName>
        <ecNumber evidence="4">2.1.1.298</ecNumber>
    </recommendedName>
    <alternativeName>
        <fullName evidence="4">N5-glutamine methyltransferase PrmB</fullName>
    </alternativeName>
</protein>
<dbReference type="RefSeq" id="WP_154716909.1">
    <property type="nucleotide sequence ID" value="NZ_LT837803.1"/>
</dbReference>